<dbReference type="SMART" id="SM00419">
    <property type="entry name" value="HTH_CRP"/>
    <property type="match status" value="1"/>
</dbReference>
<dbReference type="Proteomes" id="UP001320178">
    <property type="component" value="Unassembled WGS sequence"/>
</dbReference>
<dbReference type="Pfam" id="PF00027">
    <property type="entry name" value="cNMP_binding"/>
    <property type="match status" value="1"/>
</dbReference>
<evidence type="ECO:0000256" key="1">
    <source>
        <dbReference type="ARBA" id="ARBA00023015"/>
    </source>
</evidence>
<protein>
    <submittedName>
        <fullName evidence="6">Crp/Fnr family transcriptional regulator</fullName>
    </submittedName>
</protein>
<dbReference type="PANTHER" id="PTHR24567:SF74">
    <property type="entry name" value="HTH-TYPE TRANSCRIPTIONAL REGULATOR ARCR"/>
    <property type="match status" value="1"/>
</dbReference>
<evidence type="ECO:0000256" key="2">
    <source>
        <dbReference type="ARBA" id="ARBA00023125"/>
    </source>
</evidence>
<feature type="domain" description="Cyclic nucleotide-binding" evidence="4">
    <location>
        <begin position="27"/>
        <end position="82"/>
    </location>
</feature>
<dbReference type="PANTHER" id="PTHR24567">
    <property type="entry name" value="CRP FAMILY TRANSCRIPTIONAL REGULATORY PROTEIN"/>
    <property type="match status" value="1"/>
</dbReference>
<keyword evidence="1" id="KW-0805">Transcription regulation</keyword>
<gene>
    <name evidence="6" type="ORF">HOP61_08270</name>
</gene>
<evidence type="ECO:0000259" key="5">
    <source>
        <dbReference type="PROSITE" id="PS51063"/>
    </source>
</evidence>
<keyword evidence="2" id="KW-0238">DNA-binding</keyword>
<keyword evidence="3" id="KW-0804">Transcription</keyword>
<dbReference type="Gene3D" id="2.60.120.10">
    <property type="entry name" value="Jelly Rolls"/>
    <property type="match status" value="1"/>
</dbReference>
<dbReference type="SMART" id="SM00100">
    <property type="entry name" value="cNMP"/>
    <property type="match status" value="1"/>
</dbReference>
<dbReference type="InterPro" id="IPR000595">
    <property type="entry name" value="cNMP-bd_dom"/>
</dbReference>
<sequence>MSEIISTQPSGIASTLETLAGRPGHRRRLASGEMLFHAGEPVASVYVILSGQVRMMRMNQTGAEVTVDRAGPARWLAEASLFAARYHCDAMADTEACLLSYPKAAVLEGMQRQPALATELMIDLARRLHEARLRIEILNIPRAQERLLAYLQAHASGENAEFTLPGSWKALAGEIGLTHESVYRALAQLQREGRVRREGRQVWLAPLQS</sequence>
<dbReference type="InterPro" id="IPR050397">
    <property type="entry name" value="Env_Response_Regulators"/>
</dbReference>
<name>A0AAW4YSN9_9GAMM</name>
<proteinExistence type="predicted"/>
<reference evidence="6" key="2">
    <citation type="journal article" date="2021" name="Front. Microbiol.">
        <title>Aerobic Denitrification and Heterotrophic Sulfur Oxidation in the Genus Halomonas Revealed by Six Novel Species Characterizations and Genome-Based Analysis.</title>
        <authorList>
            <person name="Wang L."/>
            <person name="Shao Z."/>
        </authorList>
    </citation>
    <scope>NUCLEOTIDE SEQUENCE</scope>
    <source>
        <strain evidence="6">MCCC 1A05776</strain>
    </source>
</reference>
<dbReference type="PROSITE" id="PS51063">
    <property type="entry name" value="HTH_CRP_2"/>
    <property type="match status" value="1"/>
</dbReference>
<dbReference type="InterPro" id="IPR036390">
    <property type="entry name" value="WH_DNA-bd_sf"/>
</dbReference>
<reference evidence="6" key="1">
    <citation type="submission" date="2020-05" db="EMBL/GenBank/DDBJ databases">
        <authorList>
            <person name="Wang L."/>
            <person name="Shao Z."/>
        </authorList>
    </citation>
    <scope>NUCLEOTIDE SEQUENCE</scope>
    <source>
        <strain evidence="6">MCCC 1A05776</strain>
    </source>
</reference>
<dbReference type="PROSITE" id="PS50042">
    <property type="entry name" value="CNMP_BINDING_3"/>
    <property type="match status" value="1"/>
</dbReference>
<dbReference type="EMBL" id="JABFTS010000002">
    <property type="protein sequence ID" value="MCE8051282.1"/>
    <property type="molecule type" value="Genomic_DNA"/>
</dbReference>
<organism evidence="6 7">
    <name type="scientific">Billgrantia desiderata</name>
    <dbReference type="NCBI Taxonomy" id="52021"/>
    <lineage>
        <taxon>Bacteria</taxon>
        <taxon>Pseudomonadati</taxon>
        <taxon>Pseudomonadota</taxon>
        <taxon>Gammaproteobacteria</taxon>
        <taxon>Oceanospirillales</taxon>
        <taxon>Halomonadaceae</taxon>
        <taxon>Billgrantia</taxon>
    </lineage>
</organism>
<dbReference type="InterPro" id="IPR014710">
    <property type="entry name" value="RmlC-like_jellyroll"/>
</dbReference>
<evidence type="ECO:0000256" key="3">
    <source>
        <dbReference type="ARBA" id="ARBA00023163"/>
    </source>
</evidence>
<dbReference type="SUPFAM" id="SSF46785">
    <property type="entry name" value="Winged helix' DNA-binding domain"/>
    <property type="match status" value="1"/>
</dbReference>
<dbReference type="AlphaFoldDB" id="A0AAW4YSN9"/>
<evidence type="ECO:0000313" key="6">
    <source>
        <dbReference type="EMBL" id="MCE8051282.1"/>
    </source>
</evidence>
<dbReference type="GO" id="GO:0003677">
    <property type="term" value="F:DNA binding"/>
    <property type="evidence" value="ECO:0007669"/>
    <property type="project" value="UniProtKB-KW"/>
</dbReference>
<feature type="domain" description="HTH crp-type" evidence="5">
    <location>
        <begin position="141"/>
        <end position="208"/>
    </location>
</feature>
<dbReference type="InterPro" id="IPR018490">
    <property type="entry name" value="cNMP-bd_dom_sf"/>
</dbReference>
<dbReference type="CDD" id="cd00038">
    <property type="entry name" value="CAP_ED"/>
    <property type="match status" value="1"/>
</dbReference>
<dbReference type="Pfam" id="PF13545">
    <property type="entry name" value="HTH_Crp_2"/>
    <property type="match status" value="1"/>
</dbReference>
<dbReference type="GO" id="GO:0003700">
    <property type="term" value="F:DNA-binding transcription factor activity"/>
    <property type="evidence" value="ECO:0007669"/>
    <property type="project" value="TreeGrafter"/>
</dbReference>
<dbReference type="InterPro" id="IPR012318">
    <property type="entry name" value="HTH_CRP"/>
</dbReference>
<dbReference type="SUPFAM" id="SSF51206">
    <property type="entry name" value="cAMP-binding domain-like"/>
    <property type="match status" value="1"/>
</dbReference>
<evidence type="ECO:0000259" key="4">
    <source>
        <dbReference type="PROSITE" id="PS50042"/>
    </source>
</evidence>
<evidence type="ECO:0000313" key="7">
    <source>
        <dbReference type="Proteomes" id="UP001320178"/>
    </source>
</evidence>
<dbReference type="RefSeq" id="WP_086510383.1">
    <property type="nucleotide sequence ID" value="NZ_JABFTS010000002.1"/>
</dbReference>
<comment type="caution">
    <text evidence="6">The sequence shown here is derived from an EMBL/GenBank/DDBJ whole genome shotgun (WGS) entry which is preliminary data.</text>
</comment>
<dbReference type="GO" id="GO:0005829">
    <property type="term" value="C:cytosol"/>
    <property type="evidence" value="ECO:0007669"/>
    <property type="project" value="TreeGrafter"/>
</dbReference>
<accession>A0AAW4YSN9</accession>